<proteinExistence type="predicted"/>
<organism evidence="3 4">
    <name type="scientific">Saccharophagus degradans</name>
    <dbReference type="NCBI Taxonomy" id="86304"/>
    <lineage>
        <taxon>Bacteria</taxon>
        <taxon>Pseudomonadati</taxon>
        <taxon>Pseudomonadota</taxon>
        <taxon>Gammaproteobacteria</taxon>
        <taxon>Cellvibrionales</taxon>
        <taxon>Cellvibrionaceae</taxon>
        <taxon>Saccharophagus</taxon>
    </lineage>
</organism>
<evidence type="ECO:0000313" key="4">
    <source>
        <dbReference type="Proteomes" id="UP001169760"/>
    </source>
</evidence>
<sequence length="276" mass="30071">MRLLIVLLLLPCLAVAAAEQSSQKVESITLLDTLTQGAMVRGQVNVKAGVEVLGRSLRIDDEGYFVFGLRRDAEPELTILIHHANGNTEKKTYSVLQREYDIQYVEGVASKYVSPPPEVSQRIANDAAMVKAARAESRPVSDYRKGFGWPVTGRISGVYGSQRVFNGVPKRPHYGLDIARPVGTPVVAPVEGLVTLAEPDLYYSGGTIIIDHGDGISSTFIHLSKIDVTKGQVVAKGDKIGEVGATGRVTGPHLDWRINWFEHRLDPALVLPPQPE</sequence>
<gene>
    <name evidence="3" type="ORF">Q4521_06055</name>
</gene>
<evidence type="ECO:0000259" key="2">
    <source>
        <dbReference type="Pfam" id="PF01551"/>
    </source>
</evidence>
<dbReference type="Pfam" id="PF01551">
    <property type="entry name" value="Peptidase_M23"/>
    <property type="match status" value="1"/>
</dbReference>
<evidence type="ECO:0000256" key="1">
    <source>
        <dbReference type="SAM" id="SignalP"/>
    </source>
</evidence>
<dbReference type="EMBL" id="JAUOPB010000003">
    <property type="protein sequence ID" value="MDO6422027.1"/>
    <property type="molecule type" value="Genomic_DNA"/>
</dbReference>
<dbReference type="GO" id="GO:0004222">
    <property type="term" value="F:metalloendopeptidase activity"/>
    <property type="evidence" value="ECO:0007669"/>
    <property type="project" value="TreeGrafter"/>
</dbReference>
<dbReference type="FunFam" id="2.70.70.10:FF:000019">
    <property type="entry name" value="M23 family peptidase"/>
    <property type="match status" value="1"/>
</dbReference>
<dbReference type="AlphaFoldDB" id="A0AAW7X394"/>
<dbReference type="InterPro" id="IPR011055">
    <property type="entry name" value="Dup_hybrid_motif"/>
</dbReference>
<feature type="signal peptide" evidence="1">
    <location>
        <begin position="1"/>
        <end position="17"/>
    </location>
</feature>
<comment type="caution">
    <text evidence="3">The sequence shown here is derived from an EMBL/GenBank/DDBJ whole genome shotgun (WGS) entry which is preliminary data.</text>
</comment>
<name>A0AAW7X394_9GAMM</name>
<protein>
    <submittedName>
        <fullName evidence="3">M23 family metallopeptidase</fullName>
        <ecNumber evidence="3">3.4.-.-</ecNumber>
    </submittedName>
</protein>
<dbReference type="InterPro" id="IPR016047">
    <property type="entry name" value="M23ase_b-sheet_dom"/>
</dbReference>
<reference evidence="3" key="1">
    <citation type="submission" date="2023-07" db="EMBL/GenBank/DDBJ databases">
        <title>Genome content predicts the carbon catabolic preferences of heterotrophic bacteria.</title>
        <authorList>
            <person name="Gralka M."/>
        </authorList>
    </citation>
    <scope>NUCLEOTIDE SEQUENCE</scope>
    <source>
        <strain evidence="3">I3M17_2</strain>
    </source>
</reference>
<keyword evidence="3" id="KW-0378">Hydrolase</keyword>
<dbReference type="EC" id="3.4.-.-" evidence="3"/>
<dbReference type="InterPro" id="IPR050570">
    <property type="entry name" value="Cell_wall_metabolism_enzyme"/>
</dbReference>
<evidence type="ECO:0000313" key="3">
    <source>
        <dbReference type="EMBL" id="MDO6422027.1"/>
    </source>
</evidence>
<keyword evidence="1" id="KW-0732">Signal</keyword>
<dbReference type="Gene3D" id="2.70.70.10">
    <property type="entry name" value="Glucose Permease (Domain IIA)"/>
    <property type="match status" value="1"/>
</dbReference>
<feature type="chain" id="PRO_5043353252" evidence="1">
    <location>
        <begin position="18"/>
        <end position="276"/>
    </location>
</feature>
<dbReference type="PANTHER" id="PTHR21666">
    <property type="entry name" value="PEPTIDASE-RELATED"/>
    <property type="match status" value="1"/>
</dbReference>
<accession>A0AAW7X394</accession>
<feature type="domain" description="M23ase beta-sheet core" evidence="2">
    <location>
        <begin position="172"/>
        <end position="267"/>
    </location>
</feature>
<dbReference type="Proteomes" id="UP001169760">
    <property type="component" value="Unassembled WGS sequence"/>
</dbReference>
<dbReference type="SUPFAM" id="SSF51261">
    <property type="entry name" value="Duplicated hybrid motif"/>
    <property type="match status" value="1"/>
</dbReference>
<dbReference type="PANTHER" id="PTHR21666:SF285">
    <property type="entry name" value="M23 FAMILY METALLOPEPTIDASE"/>
    <property type="match status" value="1"/>
</dbReference>
<dbReference type="CDD" id="cd12797">
    <property type="entry name" value="M23_peptidase"/>
    <property type="match status" value="1"/>
</dbReference>
<dbReference type="RefSeq" id="WP_303491794.1">
    <property type="nucleotide sequence ID" value="NZ_JAUOPB010000003.1"/>
</dbReference>